<dbReference type="InterPro" id="IPR022038">
    <property type="entry name" value="Ig-like_bact"/>
</dbReference>
<dbReference type="Pfam" id="PF13385">
    <property type="entry name" value="Laminin_G_3"/>
    <property type="match status" value="1"/>
</dbReference>
<sequence>AGQWTNISAARRNGVWELYVGGNSIPVTNNTSTPSTPTTGTYIGADSSGKQSFNGRMDAVRVYNQALSTDQIMAIAKETSGAKLQSIAITTPPTKLNYLLGEKLMLEGLVVTGTYSDGTTKVENVTIDNITGYDNAILKAGQQLTVAIGSKTASFNVNTLDVLPGSAMVPGRILGANYNSKHGETLGNEPVNDGGSTWRINSIDAGDWLEYNVDVAKTGLYQVTYRVVTKGQAFTGEIEFLVDGVSQKKTSFKTDHWSDYRNISDPVVALSAGSHKIRLNLNTGFWALRWFELTEIPPKKLNSITEPAPIAAAIGTAKTAAALGLPGKVSLVTDSGNVDAGVTWDLSSINYDPTINTVQTFTVPGTITLPVEVVNTNSVPLTTSIRVTVNKIPSSQMTATATSQETAGANNAASMAIDGNTGTFWHTKWSGSVLPQSITLNLGGTFKINKVAYLPRQSGGSNGIITSYNVYVSTDGVSFTKIASGNWDNNSAEKYASFTSTDASYVKLEATAGVGGFASAAEIGVTVAPSVLPNLVSITAPAAITGLDIGTAKTAVALGLPVKAVLVTESENVDAGVTWDLSGINYDPTIMTGQTFTVPGTVTLPSGVANANNVPLTTSVSVTVNKIPSSQMTATADSACSASESAAKAVDGIVTGNSKWCSSSSNRWLQLDLGSVQSVNGFIIKHASAGGEPANWNTKGYNIQVSSDGTNWSTVVNVANNTKGITIDSIAAVSARYIKLNVPVPTQDTNQTARIYEFQVLKAPSSDKTVKSITAPAAITGVVNGTAKTAAALGLPAMTELVTDTGSMNADVTWNVDASSYDPAVRTQQTFTVSGTVTLPAGVVNPNNVALTTSVSVTVLPAPAAPKSTLTGVQQVLSGQTFILTMGLADVTQSVYEQVYAQDFTLQYDPASVQFDSVSSLKDGFQVIDQKETAPGQLRIVAANVGANVPAQGDLLTIQFKAKSVTEATNTTISVDHVVIANAQGNELQVGGASREIQITVPSIPVDKSLLNATIASAQSMYNAAVEGNGDGLYAIGSKAQLQSVIDEAKAAANNSSATQQQVDSTKAALEAAIQVFESNKITADINGGGVSIGDLAVVAAAYGKQQGQVGWVEKADVNHDGKVDIVDLAIVAKAILE</sequence>
<dbReference type="InterPro" id="IPR005084">
    <property type="entry name" value="CBM6"/>
</dbReference>
<dbReference type="InterPro" id="IPR002105">
    <property type="entry name" value="Dockerin_1_rpt"/>
</dbReference>
<dbReference type="Pfam" id="PF18099">
    <property type="entry name" value="CBM_35_2"/>
    <property type="match status" value="1"/>
</dbReference>
<dbReference type="Gene3D" id="1.20.1270.90">
    <property type="entry name" value="AF1782-like"/>
    <property type="match status" value="1"/>
</dbReference>
<evidence type="ECO:0008006" key="6">
    <source>
        <dbReference type="Google" id="ProtNLM"/>
    </source>
</evidence>
<feature type="domain" description="CBM6" evidence="3">
    <location>
        <begin position="171"/>
        <end position="294"/>
    </location>
</feature>
<evidence type="ECO:0000259" key="3">
    <source>
        <dbReference type="PROSITE" id="PS51175"/>
    </source>
</evidence>
<dbReference type="CDD" id="cd04080">
    <property type="entry name" value="CBM6_cellulase-like"/>
    <property type="match status" value="1"/>
</dbReference>
<evidence type="ECO:0000313" key="5">
    <source>
        <dbReference type="Proteomes" id="UP000616779"/>
    </source>
</evidence>
<protein>
    <recommendedName>
        <fullName evidence="6">Carbohydrate-binding protein</fullName>
    </recommendedName>
</protein>
<feature type="non-terminal residue" evidence="4">
    <location>
        <position position="1"/>
    </location>
</feature>
<dbReference type="SUPFAM" id="SSF49785">
    <property type="entry name" value="Galactose-binding domain-like"/>
    <property type="match status" value="3"/>
</dbReference>
<dbReference type="PROSITE" id="PS50022">
    <property type="entry name" value="FA58C_3"/>
    <property type="match status" value="2"/>
</dbReference>
<dbReference type="PROSITE" id="PS00018">
    <property type="entry name" value="EF_HAND_1"/>
    <property type="match status" value="1"/>
</dbReference>
<dbReference type="InterPro" id="IPR002102">
    <property type="entry name" value="Cohesin_dom"/>
</dbReference>
<dbReference type="Gene3D" id="2.60.120.260">
    <property type="entry name" value="Galactose-binding domain-like"/>
    <property type="match status" value="3"/>
</dbReference>
<dbReference type="InterPro" id="IPR000421">
    <property type="entry name" value="FA58C"/>
</dbReference>
<dbReference type="CDD" id="cd14254">
    <property type="entry name" value="Dockerin_II"/>
    <property type="match status" value="1"/>
</dbReference>
<dbReference type="Pfam" id="PF07523">
    <property type="entry name" value="Big_3"/>
    <property type="match status" value="1"/>
</dbReference>
<feature type="domain" description="F5/8 type C" evidence="2">
    <location>
        <begin position="615"/>
        <end position="763"/>
    </location>
</feature>
<dbReference type="InterPro" id="IPR008979">
    <property type="entry name" value="Galactose-bd-like_sf"/>
</dbReference>
<dbReference type="Gene3D" id="1.10.1330.10">
    <property type="entry name" value="Dockerin domain"/>
    <property type="match status" value="1"/>
</dbReference>
<accession>A0ABX1Y455</accession>
<name>A0ABX1Y455_9BACL</name>
<dbReference type="PROSITE" id="PS51175">
    <property type="entry name" value="CBM6"/>
    <property type="match status" value="1"/>
</dbReference>
<evidence type="ECO:0000256" key="1">
    <source>
        <dbReference type="ARBA" id="ARBA00022729"/>
    </source>
</evidence>
<keyword evidence="1" id="KW-0732">Signal</keyword>
<dbReference type="InterPro" id="IPR036439">
    <property type="entry name" value="Dockerin_dom_sf"/>
</dbReference>
<dbReference type="Gene3D" id="2.60.40.3630">
    <property type="match status" value="1"/>
</dbReference>
<dbReference type="Proteomes" id="UP000616779">
    <property type="component" value="Unassembled WGS sequence"/>
</dbReference>
<dbReference type="SUPFAM" id="SSF63446">
    <property type="entry name" value="Type I dockerin domain"/>
    <property type="match status" value="1"/>
</dbReference>
<dbReference type="RefSeq" id="WP_171646062.1">
    <property type="nucleotide sequence ID" value="NZ_WHOA01000174.1"/>
</dbReference>
<comment type="caution">
    <text evidence="4">The sequence shown here is derived from an EMBL/GenBank/DDBJ whole genome shotgun (WGS) entry which is preliminary data.</text>
</comment>
<keyword evidence="5" id="KW-1185">Reference proteome</keyword>
<dbReference type="Pfam" id="PF00963">
    <property type="entry name" value="Cohesin"/>
    <property type="match status" value="1"/>
</dbReference>
<dbReference type="SUPFAM" id="SSF49899">
    <property type="entry name" value="Concanavalin A-like lectins/glucanases"/>
    <property type="match status" value="1"/>
</dbReference>
<dbReference type="CDD" id="cd08547">
    <property type="entry name" value="Type_II_cohesin"/>
    <property type="match status" value="1"/>
</dbReference>
<dbReference type="SUPFAM" id="SSF49384">
    <property type="entry name" value="Carbohydrate-binding domain"/>
    <property type="match status" value="1"/>
</dbReference>
<dbReference type="InterPro" id="IPR013320">
    <property type="entry name" value="ConA-like_dom_sf"/>
</dbReference>
<gene>
    <name evidence="4" type="ORF">GC098_25240</name>
</gene>
<dbReference type="InterPro" id="IPR008965">
    <property type="entry name" value="CBM2/CBM3_carb-bd_dom_sf"/>
</dbReference>
<dbReference type="Pfam" id="PF00754">
    <property type="entry name" value="F5_F8_type_C"/>
    <property type="match status" value="2"/>
</dbReference>
<dbReference type="PANTHER" id="PTHR24543">
    <property type="entry name" value="MULTICOPPER OXIDASE-RELATED"/>
    <property type="match status" value="1"/>
</dbReference>
<evidence type="ECO:0000313" key="4">
    <source>
        <dbReference type="EMBL" id="NOU74659.1"/>
    </source>
</evidence>
<reference evidence="4 5" key="1">
    <citation type="submission" date="2019-10" db="EMBL/GenBank/DDBJ databases">
        <title>Description of Paenibacillus terrestris sp. nov.</title>
        <authorList>
            <person name="Carlier A."/>
            <person name="Qi S."/>
        </authorList>
    </citation>
    <scope>NUCLEOTIDE SEQUENCE [LARGE SCALE GENOMIC DNA]</scope>
    <source>
        <strain evidence="4 5">LMG 31458</strain>
    </source>
</reference>
<dbReference type="InterPro" id="IPR018247">
    <property type="entry name" value="EF_Hand_1_Ca_BS"/>
</dbReference>
<dbReference type="SMART" id="SM00606">
    <property type="entry name" value="CBD_IV"/>
    <property type="match status" value="1"/>
</dbReference>
<dbReference type="InterPro" id="IPR041342">
    <property type="entry name" value="CBM35"/>
</dbReference>
<proteinExistence type="predicted"/>
<dbReference type="Gene3D" id="2.60.40.680">
    <property type="match status" value="1"/>
</dbReference>
<dbReference type="Gene3D" id="2.60.120.200">
    <property type="match status" value="1"/>
</dbReference>
<dbReference type="EMBL" id="WHOA01000174">
    <property type="protein sequence ID" value="NOU74659.1"/>
    <property type="molecule type" value="Genomic_DNA"/>
</dbReference>
<dbReference type="Pfam" id="PF00404">
    <property type="entry name" value="Dockerin_1"/>
    <property type="match status" value="1"/>
</dbReference>
<dbReference type="InterPro" id="IPR006584">
    <property type="entry name" value="Cellulose-bd_IV"/>
</dbReference>
<feature type="domain" description="F5/8 type C" evidence="2">
    <location>
        <begin position="380"/>
        <end position="528"/>
    </location>
</feature>
<organism evidence="4 5">
    <name type="scientific">Paenibacillus phytorum</name>
    <dbReference type="NCBI Taxonomy" id="2654977"/>
    <lineage>
        <taxon>Bacteria</taxon>
        <taxon>Bacillati</taxon>
        <taxon>Bacillota</taxon>
        <taxon>Bacilli</taxon>
        <taxon>Bacillales</taxon>
        <taxon>Paenibacillaceae</taxon>
        <taxon>Paenibacillus</taxon>
    </lineage>
</organism>
<evidence type="ECO:0000259" key="2">
    <source>
        <dbReference type="PROSITE" id="PS50022"/>
    </source>
</evidence>